<name>A0AAF3F6G6_9BILA</name>
<feature type="signal peptide" evidence="1">
    <location>
        <begin position="1"/>
        <end position="25"/>
    </location>
</feature>
<evidence type="ECO:0000256" key="1">
    <source>
        <dbReference type="SAM" id="SignalP"/>
    </source>
</evidence>
<organism evidence="2 3">
    <name type="scientific">Mesorhabditis belari</name>
    <dbReference type="NCBI Taxonomy" id="2138241"/>
    <lineage>
        <taxon>Eukaryota</taxon>
        <taxon>Metazoa</taxon>
        <taxon>Ecdysozoa</taxon>
        <taxon>Nematoda</taxon>
        <taxon>Chromadorea</taxon>
        <taxon>Rhabditida</taxon>
        <taxon>Rhabditina</taxon>
        <taxon>Rhabditomorpha</taxon>
        <taxon>Rhabditoidea</taxon>
        <taxon>Rhabditidae</taxon>
        <taxon>Mesorhabditinae</taxon>
        <taxon>Mesorhabditis</taxon>
    </lineage>
</organism>
<proteinExistence type="predicted"/>
<evidence type="ECO:0000313" key="3">
    <source>
        <dbReference type="WBParaSite" id="MBELARI_LOCUS21231"/>
    </source>
</evidence>
<accession>A0AAF3F6G6</accession>
<protein>
    <submittedName>
        <fullName evidence="3">Uncharacterized protein</fullName>
    </submittedName>
</protein>
<sequence length="107" mass="12120">MSHAFAGTGERSASIFLLLFCSVNCLQHSTVYSGNFMFVQARDAEPDQRTPYSVRCPNGLDVQQISKYSKFFIEHQTMANSLKPEFSLVQSRKLLENQHKTLSSIDL</sequence>
<feature type="chain" id="PRO_5042244456" evidence="1">
    <location>
        <begin position="26"/>
        <end position="107"/>
    </location>
</feature>
<dbReference type="WBParaSite" id="MBELARI_LOCUS21231">
    <property type="protein sequence ID" value="MBELARI_LOCUS21231"/>
    <property type="gene ID" value="MBELARI_LOCUS21231"/>
</dbReference>
<dbReference type="Proteomes" id="UP000887575">
    <property type="component" value="Unassembled WGS sequence"/>
</dbReference>
<keyword evidence="1" id="KW-0732">Signal</keyword>
<evidence type="ECO:0000313" key="2">
    <source>
        <dbReference type="Proteomes" id="UP000887575"/>
    </source>
</evidence>
<reference evidence="3" key="1">
    <citation type="submission" date="2024-02" db="UniProtKB">
        <authorList>
            <consortium name="WormBaseParasite"/>
        </authorList>
    </citation>
    <scope>IDENTIFICATION</scope>
</reference>
<dbReference type="AlphaFoldDB" id="A0AAF3F6G6"/>
<keyword evidence="2" id="KW-1185">Reference proteome</keyword>